<keyword evidence="1" id="KW-0645">Protease</keyword>
<gene>
    <name evidence="1" type="ORF">CLIB1444_07S00100</name>
</gene>
<accession>A0ACA9YA38</accession>
<sequence length="1007" mass="114068">MKGKEFILPTYELDSNLVLLPGIIYNVTFSRFKAAALLSRFKSKVSVSMVNNLISEYEFNKDDYLSEDSIHGIENYNKIENDFDWLVLGITPNFEKMKVSKNRVVTIVKVIGINDENSNIRLTFQALSRGERIKDFKNESLIRVDDIKFSSDNLSNFKKLNTELLSLFGKIDSFLIDYKSTENLLNLNPLANSLFLQLSTANDFNKAYKSLKKLVTSVNLKDFDNLSKLIDLAVAILPFPVIQKFKILSKFSINERILELNEMIKNFKDILTNLQKDDSFVSNWFFNEATNLQKAAVVASQLKSIRVLLDNISEKDKNNKQLIRKKSNFNTTTNPGNANGRRSGPNNGNMNDDDDEDDLQGITTFIKEILPNISLSEDSKRLILKDYKRIKSSSPGNSDFHVIRNYLDIVSDLPWDKYISKFKDNSEIDIDVAKSQLDNDHYGLENVKKRLIQYLVVLKLLNKKINDDYDNNAKIKQLKDLDSKDLKEFKDSKEVDDEVKSDNKNKILASSNKSPIIMLAGPPGIGKTSLAKSIAKSLGRNFQRISLGGIKDESEIRGHRRTYVGAMPGVIVQSLRKAKSMNPVILLDEIDKVIGGNNTANKFNGDPSAALLEVLDPEQNSSFVDHYLGFPIDLSQVIFICTANEPHNLSRPLLDRLEMIELSAYDYHEKLIIGKKYLLPRQVKRNGLPENSLIEISDENMERIINNYTREAGVRNLERKLGTICRYKAVEYSKSLDNGDSYKSAVEEFDLPKYLGIPLPNMSLEIYDTPNQFGIVNGLSYNGEGSGSVLSFESIGFVNNEKGGSLNMTGRLGEVLMESGKIGLIFIKSIIYNGLLNFENQQALMERFKNLEIHLHVPMGSISKDGPSAGITMALSFLSLILEKPVPKDIAMTGEITLRGMVLPIGGLKEKMLGAHLSGIKRMIVPRNNRKDLIEEYIKSINDDSQLNAILKDDEKKYDFENNEPELYFANKYGIKVNYANEFWDVIKLVWGDDLIKEPIRLIEYHL</sequence>
<organism evidence="1 2">
    <name type="scientific">[Candida] jaroonii</name>
    <dbReference type="NCBI Taxonomy" id="467808"/>
    <lineage>
        <taxon>Eukaryota</taxon>
        <taxon>Fungi</taxon>
        <taxon>Dikarya</taxon>
        <taxon>Ascomycota</taxon>
        <taxon>Saccharomycotina</taxon>
        <taxon>Pichiomycetes</taxon>
        <taxon>Debaryomycetaceae</taxon>
        <taxon>Yamadazyma</taxon>
    </lineage>
</organism>
<reference evidence="1" key="1">
    <citation type="submission" date="2022-06" db="EMBL/GenBank/DDBJ databases">
        <authorList>
            <person name="Legras J.-L."/>
            <person name="Devillers H."/>
            <person name="Grondin C."/>
        </authorList>
    </citation>
    <scope>NUCLEOTIDE SEQUENCE</scope>
    <source>
        <strain evidence="1">CLIB 1444</strain>
    </source>
</reference>
<proteinExistence type="predicted"/>
<evidence type="ECO:0000313" key="2">
    <source>
        <dbReference type="Proteomes" id="UP001152531"/>
    </source>
</evidence>
<keyword evidence="1" id="KW-0378">Hydrolase</keyword>
<keyword evidence="2" id="KW-1185">Reference proteome</keyword>
<comment type="caution">
    <text evidence="1">The sequence shown here is derived from an EMBL/GenBank/DDBJ whole genome shotgun (WGS) entry which is preliminary data.</text>
</comment>
<evidence type="ECO:0000313" key="1">
    <source>
        <dbReference type="EMBL" id="CAH6721685.1"/>
    </source>
</evidence>
<dbReference type="Proteomes" id="UP001152531">
    <property type="component" value="Unassembled WGS sequence"/>
</dbReference>
<dbReference type="EMBL" id="CALSDN010000007">
    <property type="protein sequence ID" value="CAH6721685.1"/>
    <property type="molecule type" value="Genomic_DNA"/>
</dbReference>
<protein>
    <submittedName>
        <fullName evidence="1">Lon protease homolog 2, peroxisomal</fullName>
    </submittedName>
</protein>
<name>A0ACA9YA38_9ASCO</name>